<dbReference type="InterPro" id="IPR025833">
    <property type="entry name" value="GDYXXLXY"/>
</dbReference>
<gene>
    <name evidence="2" type="ORF">AZI86_00300</name>
</gene>
<comment type="caution">
    <text evidence="2">The sequence shown here is derived from an EMBL/GenBank/DDBJ whole genome shotgun (WGS) entry which is preliminary data.</text>
</comment>
<evidence type="ECO:0000256" key="1">
    <source>
        <dbReference type="SAM" id="SignalP"/>
    </source>
</evidence>
<evidence type="ECO:0000313" key="2">
    <source>
        <dbReference type="EMBL" id="KYG65556.1"/>
    </source>
</evidence>
<dbReference type="AlphaFoldDB" id="A0A150WMF7"/>
<dbReference type="Pfam" id="PF14345">
    <property type="entry name" value="GDYXXLXY"/>
    <property type="match status" value="1"/>
</dbReference>
<dbReference type="EMBL" id="LUKE01000001">
    <property type="protein sequence ID" value="KYG65556.1"/>
    <property type="molecule type" value="Genomic_DNA"/>
</dbReference>
<keyword evidence="3" id="KW-1185">Reference proteome</keyword>
<dbReference type="Proteomes" id="UP000075320">
    <property type="component" value="Unassembled WGS sequence"/>
</dbReference>
<proteinExistence type="predicted"/>
<feature type="chain" id="PRO_5007573249" description="GDYXXLXY protein" evidence="1">
    <location>
        <begin position="23"/>
        <end position="153"/>
    </location>
</feature>
<keyword evidence="1" id="KW-0732">Signal</keyword>
<accession>A0A150WMF7</accession>
<sequence>MKKLLLALAIPCLALLSMAAYHQTLIMTAPEHEFEIEGYDPRDLLSGHYLQFRIKYPTEIKCEYPQPAHMCVSPTVRLMTGNNFEGCRQWITGTCNYGVFSDNLTRFYIPADRAAILEAAVQKGRATVKVAVAQGNAVIKDLLIDGKSWQNIK</sequence>
<reference evidence="2 3" key="1">
    <citation type="submission" date="2016-03" db="EMBL/GenBank/DDBJ databases">
        <authorList>
            <person name="Ploux O."/>
        </authorList>
    </citation>
    <scope>NUCLEOTIDE SEQUENCE [LARGE SCALE GENOMIC DNA]</scope>
    <source>
        <strain evidence="2 3">R0</strain>
    </source>
</reference>
<evidence type="ECO:0008006" key="4">
    <source>
        <dbReference type="Google" id="ProtNLM"/>
    </source>
</evidence>
<name>A0A150WMF7_BDEBC</name>
<organism evidence="2 3">
    <name type="scientific">Bdellovibrio bacteriovorus</name>
    <dbReference type="NCBI Taxonomy" id="959"/>
    <lineage>
        <taxon>Bacteria</taxon>
        <taxon>Pseudomonadati</taxon>
        <taxon>Bdellovibrionota</taxon>
        <taxon>Bdellovibrionia</taxon>
        <taxon>Bdellovibrionales</taxon>
        <taxon>Pseudobdellovibrionaceae</taxon>
        <taxon>Bdellovibrio</taxon>
    </lineage>
</organism>
<feature type="signal peptide" evidence="1">
    <location>
        <begin position="1"/>
        <end position="22"/>
    </location>
</feature>
<dbReference type="RefSeq" id="WP_061833100.1">
    <property type="nucleotide sequence ID" value="NZ_LUKE01000001.1"/>
</dbReference>
<evidence type="ECO:0000313" key="3">
    <source>
        <dbReference type="Proteomes" id="UP000075320"/>
    </source>
</evidence>
<protein>
    <recommendedName>
        <fullName evidence="4">GDYXXLXY protein</fullName>
    </recommendedName>
</protein>
<dbReference type="OrthoDB" id="4868247at2"/>